<name>A0A2Z5Y4S9_9ENTE</name>
<dbReference type="Gene3D" id="3.40.640.10">
    <property type="entry name" value="Type I PLP-dependent aspartate aminotransferase-like (Major domain)"/>
    <property type="match status" value="1"/>
</dbReference>
<organism evidence="8 9">
    <name type="scientific">Melissococcus plutonius</name>
    <dbReference type="NCBI Taxonomy" id="33970"/>
    <lineage>
        <taxon>Bacteria</taxon>
        <taxon>Bacillati</taxon>
        <taxon>Bacillota</taxon>
        <taxon>Bacilli</taxon>
        <taxon>Lactobacillales</taxon>
        <taxon>Enterococcaceae</taxon>
        <taxon>Melissococcus</taxon>
    </lineage>
</organism>
<evidence type="ECO:0000256" key="4">
    <source>
        <dbReference type="ARBA" id="ARBA00022898"/>
    </source>
</evidence>
<geneLocation type="plasmid" evidence="9">
    <name>pmp1 dat561 dna</name>
</geneLocation>
<evidence type="ECO:0000256" key="3">
    <source>
        <dbReference type="ARBA" id="ARBA00022793"/>
    </source>
</evidence>
<dbReference type="Pfam" id="PF00282">
    <property type="entry name" value="Pyridoxal_deC"/>
    <property type="match status" value="1"/>
</dbReference>
<dbReference type="AlphaFoldDB" id="A0A2Z5Y4S9"/>
<evidence type="ECO:0000256" key="2">
    <source>
        <dbReference type="ARBA" id="ARBA00009533"/>
    </source>
</evidence>
<accession>A0A2Z5Y4S9</accession>
<evidence type="ECO:0000256" key="6">
    <source>
        <dbReference type="PIRSR" id="PIRSR602129-50"/>
    </source>
</evidence>
<comment type="cofactor">
    <cofactor evidence="1 6 7">
        <name>pyridoxal 5'-phosphate</name>
        <dbReference type="ChEBI" id="CHEBI:597326"/>
    </cofactor>
</comment>
<evidence type="ECO:0000256" key="5">
    <source>
        <dbReference type="ARBA" id="ARBA00023239"/>
    </source>
</evidence>
<dbReference type="GeneID" id="39499651"/>
<dbReference type="InterPro" id="IPR015424">
    <property type="entry name" value="PyrdxlP-dep_Trfase"/>
</dbReference>
<sequence length="541" mass="61690">MAETEFLENTEFLTATEDNFNCLLDKLKILQAENKKSMAPKLPIKNFNYLEELAEFKYSYTGKDSEETLKIVGELFQGAIRPHSPYSLFNMVPTPLLDAVAASMMTQVYNVNSLMDDFGGQSLLIEQKVARGIGSLIGWHHSVGISCNGGKLTLFYAIKLALAKMKPDSNKKGLSSDLVILTNESSHYCVEHVCSLLGLGSEQCIRIDSQKNWEMDYTKLKIEVKNQTKKGKKIAAVICCGGTTINFAHDDTEKVYQIVTDTLKELHETYRPYFHLDSVIGWLWFCFHKQQIVNWEMIEPTIEKKIKEIVHRQDGLVHFDSCSVDFHKNGLCPYSTSFFISKSSDSFTLLNDGNYQYTSDDYQYGQFRAYRYTVENSRPATGIAAAYAAVTRLGISGFQNYLIELQKMHDLFVAEMSKYSKFTVINKYSLGWEIVFLIDFASIVAQTTHERSEITQEFINYLWQKCNQGETLPFISFTPAYKIHSGAKKQTAFLLYPMNLTSKLNVVDILDRLDQVVDEFEAAVITKSYSFHKTVLEKPIR</sequence>
<feature type="modified residue" description="N6-(pyridoxal phosphate)lysine" evidence="6">
    <location>
        <position position="328"/>
    </location>
</feature>
<dbReference type="Proteomes" id="UP000269226">
    <property type="component" value="Plasmid pMP1"/>
</dbReference>
<keyword evidence="3" id="KW-0210">Decarboxylase</keyword>
<comment type="similarity">
    <text evidence="2 7">Belongs to the group II decarboxylase family.</text>
</comment>
<dbReference type="PANTHER" id="PTHR45677:SF8">
    <property type="entry name" value="CYSTEINE SULFINIC ACID DECARBOXYLASE"/>
    <property type="match status" value="1"/>
</dbReference>
<keyword evidence="8" id="KW-0614">Plasmid</keyword>
<keyword evidence="4 6" id="KW-0663">Pyridoxal phosphate</keyword>
<dbReference type="RefSeq" id="WP_014868635.1">
    <property type="nucleotide sequence ID" value="NZ_AP018493.1"/>
</dbReference>
<evidence type="ECO:0000256" key="7">
    <source>
        <dbReference type="RuleBase" id="RU000382"/>
    </source>
</evidence>
<dbReference type="GO" id="GO:0030170">
    <property type="term" value="F:pyridoxal phosphate binding"/>
    <property type="evidence" value="ECO:0007669"/>
    <property type="project" value="InterPro"/>
</dbReference>
<dbReference type="EMBL" id="AP018493">
    <property type="protein sequence ID" value="BBC61710.1"/>
    <property type="molecule type" value="Genomic_DNA"/>
</dbReference>
<dbReference type="InterPro" id="IPR015421">
    <property type="entry name" value="PyrdxlP-dep_Trfase_major"/>
</dbReference>
<evidence type="ECO:0000256" key="1">
    <source>
        <dbReference type="ARBA" id="ARBA00001933"/>
    </source>
</evidence>
<protein>
    <submittedName>
        <fullName evidence="8">Glutamate decarboxylase</fullName>
    </submittedName>
</protein>
<dbReference type="SUPFAM" id="SSF53383">
    <property type="entry name" value="PLP-dependent transferases"/>
    <property type="match status" value="1"/>
</dbReference>
<reference evidence="8 9" key="1">
    <citation type="submission" date="2018-01" db="EMBL/GenBank/DDBJ databases">
        <title>Whole genome sequence of Melissococcus plutonius DAT561.</title>
        <authorList>
            <person name="Okumura K."/>
            <person name="Takamatsu D."/>
            <person name="Okura M."/>
        </authorList>
    </citation>
    <scope>NUCLEOTIDE SEQUENCE [LARGE SCALE GENOMIC DNA]</scope>
    <source>
        <strain evidence="8 9">DAT561</strain>
        <plasmid evidence="9">pmp1 dat561 dna</plasmid>
    </source>
</reference>
<keyword evidence="5 7" id="KW-0456">Lyase</keyword>
<dbReference type="PANTHER" id="PTHR45677">
    <property type="entry name" value="GLUTAMATE DECARBOXYLASE-RELATED"/>
    <property type="match status" value="1"/>
</dbReference>
<gene>
    <name evidence="8" type="ORF">DAT561_p1007</name>
</gene>
<dbReference type="GO" id="GO:0005737">
    <property type="term" value="C:cytoplasm"/>
    <property type="evidence" value="ECO:0007669"/>
    <property type="project" value="TreeGrafter"/>
</dbReference>
<proteinExistence type="inferred from homology"/>
<dbReference type="GO" id="GO:0004058">
    <property type="term" value="F:aromatic-L-amino-acid decarboxylase activity"/>
    <property type="evidence" value="ECO:0007669"/>
    <property type="project" value="UniProtKB-ARBA"/>
</dbReference>
<dbReference type="GO" id="GO:0019752">
    <property type="term" value="P:carboxylic acid metabolic process"/>
    <property type="evidence" value="ECO:0007669"/>
    <property type="project" value="InterPro"/>
</dbReference>
<dbReference type="InterPro" id="IPR002129">
    <property type="entry name" value="PyrdxlP-dep_de-COase"/>
</dbReference>
<evidence type="ECO:0000313" key="9">
    <source>
        <dbReference type="Proteomes" id="UP000269226"/>
    </source>
</evidence>
<evidence type="ECO:0000313" key="8">
    <source>
        <dbReference type="EMBL" id="BBC61710.1"/>
    </source>
</evidence>